<dbReference type="Gene3D" id="3.50.50.60">
    <property type="entry name" value="FAD/NAD(P)-binding domain"/>
    <property type="match status" value="2"/>
</dbReference>
<proteinExistence type="predicted"/>
<dbReference type="InterPro" id="IPR036188">
    <property type="entry name" value="FAD/NAD-bd_sf"/>
</dbReference>
<protein>
    <recommendedName>
        <fullName evidence="6">FAD/NAD(P)-binding domain-containing protein</fullName>
    </recommendedName>
</protein>
<dbReference type="PANTHER" id="PTHR23023">
    <property type="entry name" value="DIMETHYLANILINE MONOOXYGENASE"/>
    <property type="match status" value="1"/>
</dbReference>
<keyword evidence="5" id="KW-1185">Reference proteome</keyword>
<keyword evidence="1" id="KW-0285">Flavoprotein</keyword>
<organism evidence="4 5">
    <name type="scientific">Clohesyomyces aquaticus</name>
    <dbReference type="NCBI Taxonomy" id="1231657"/>
    <lineage>
        <taxon>Eukaryota</taxon>
        <taxon>Fungi</taxon>
        <taxon>Dikarya</taxon>
        <taxon>Ascomycota</taxon>
        <taxon>Pezizomycotina</taxon>
        <taxon>Dothideomycetes</taxon>
        <taxon>Pleosporomycetidae</taxon>
        <taxon>Pleosporales</taxon>
        <taxon>Lindgomycetaceae</taxon>
        <taxon>Clohesyomyces</taxon>
    </lineage>
</organism>
<name>A0A1Y1YAS0_9PLEO</name>
<evidence type="ECO:0000256" key="1">
    <source>
        <dbReference type="ARBA" id="ARBA00022630"/>
    </source>
</evidence>
<sequence length="568" mass="63503">MVMDKLDVIIIGAGVYGIQAARTYLELHPTHNIIMLEADSCPGGPWGADRVYKNFWTQTPLGMFEFSDKKLDGIDVKDTYHTYFQAKHFTKYLDDYLDGHVYDGKTLRQRLVLNARVEKLWKEDDIWHAKTSSGEYRAPKVIDASGLTSAPNIPRISGANTFKGKMIHHKEFSRSDIPQTCKTCVIVGGAKSASDVAYSYAKAGLEVHWVIRKSGNGPAAYFPPQSPISYYSNSNAAFHTRLMANIIACIFTPETWFTRFLHQNALGRGCLNFMWSKFESEVYGPANYNRADGKANGFANLKPDVGMFWQMDSTGLRHHDDLYDTFAEKVKIYRQDISELTTDSVILADGTSIDTDAIVYATGWLESPSYLSPSLAHTLGLPAPKSSFSDPTLAKAEQRWSTLVSAADTTILARYPILSSPPPHFSRPHPESPFRLYKALLPITDHSIVFLGRIMLANHTYSAEVQALYAVAALDGTITLPDEETMRKEVATTLAWQKRRYPSRGEAGNWFFYDVVPYTDMMIGELGLKSNRVGGWRDWVAPTLPENLKGLVGEYKGRVGGKGKDKED</sequence>
<evidence type="ECO:0000313" key="5">
    <source>
        <dbReference type="Proteomes" id="UP000193144"/>
    </source>
</evidence>
<evidence type="ECO:0000256" key="2">
    <source>
        <dbReference type="ARBA" id="ARBA00022827"/>
    </source>
</evidence>
<comment type="caution">
    <text evidence="4">The sequence shown here is derived from an EMBL/GenBank/DDBJ whole genome shotgun (WGS) entry which is preliminary data.</text>
</comment>
<keyword evidence="3" id="KW-0560">Oxidoreductase</keyword>
<accession>A0A1Y1YAS0</accession>
<dbReference type="GO" id="GO:0016491">
    <property type="term" value="F:oxidoreductase activity"/>
    <property type="evidence" value="ECO:0007669"/>
    <property type="project" value="UniProtKB-KW"/>
</dbReference>
<dbReference type="EMBL" id="MCFA01000293">
    <property type="protein sequence ID" value="ORX95005.1"/>
    <property type="molecule type" value="Genomic_DNA"/>
</dbReference>
<dbReference type="OrthoDB" id="2915840at2759"/>
<keyword evidence="2" id="KW-0274">FAD</keyword>
<dbReference type="SUPFAM" id="SSF51905">
    <property type="entry name" value="FAD/NAD(P)-binding domain"/>
    <property type="match status" value="2"/>
</dbReference>
<evidence type="ECO:0000313" key="4">
    <source>
        <dbReference type="EMBL" id="ORX95005.1"/>
    </source>
</evidence>
<evidence type="ECO:0008006" key="6">
    <source>
        <dbReference type="Google" id="ProtNLM"/>
    </source>
</evidence>
<dbReference type="InterPro" id="IPR050346">
    <property type="entry name" value="FMO-like"/>
</dbReference>
<evidence type="ECO:0000256" key="3">
    <source>
        <dbReference type="ARBA" id="ARBA00023002"/>
    </source>
</evidence>
<dbReference type="AlphaFoldDB" id="A0A1Y1YAS0"/>
<dbReference type="Pfam" id="PF13738">
    <property type="entry name" value="Pyr_redox_3"/>
    <property type="match status" value="1"/>
</dbReference>
<reference evidence="4 5" key="1">
    <citation type="submission" date="2016-07" db="EMBL/GenBank/DDBJ databases">
        <title>Pervasive Adenine N6-methylation of Active Genes in Fungi.</title>
        <authorList>
            <consortium name="DOE Joint Genome Institute"/>
            <person name="Mondo S.J."/>
            <person name="Dannebaum R.O."/>
            <person name="Kuo R.C."/>
            <person name="Labutti K."/>
            <person name="Haridas S."/>
            <person name="Kuo A."/>
            <person name="Salamov A."/>
            <person name="Ahrendt S.R."/>
            <person name="Lipzen A."/>
            <person name="Sullivan W."/>
            <person name="Andreopoulos W.B."/>
            <person name="Clum A."/>
            <person name="Lindquist E."/>
            <person name="Daum C."/>
            <person name="Ramamoorthy G.K."/>
            <person name="Gryganskyi A."/>
            <person name="Culley D."/>
            <person name="Magnuson J.K."/>
            <person name="James T.Y."/>
            <person name="O'Malley M.A."/>
            <person name="Stajich J.E."/>
            <person name="Spatafora J.W."/>
            <person name="Visel A."/>
            <person name="Grigoriev I.V."/>
        </authorList>
    </citation>
    <scope>NUCLEOTIDE SEQUENCE [LARGE SCALE GENOMIC DNA]</scope>
    <source>
        <strain evidence="4 5">CBS 115471</strain>
    </source>
</reference>
<gene>
    <name evidence="4" type="ORF">BCR34DRAFT_204898</name>
</gene>
<dbReference type="Proteomes" id="UP000193144">
    <property type="component" value="Unassembled WGS sequence"/>
</dbReference>